<feature type="compositionally biased region" description="Basic and acidic residues" evidence="1">
    <location>
        <begin position="20"/>
        <end position="30"/>
    </location>
</feature>
<reference evidence="2 3" key="1">
    <citation type="submission" date="2021-03" db="EMBL/GenBank/DDBJ databases">
        <title>Haloterrigena longa sp. nov. and Haloterrigena limicola sp. nov., extremely halophilic archaea isolated from a salt lake.</title>
        <authorList>
            <person name="Henglin C."/>
        </authorList>
    </citation>
    <scope>NUCLEOTIDE SEQUENCE [LARGE SCALE GENOMIC DNA]</scope>
    <source>
        <strain evidence="2 3">KZCA68</strain>
    </source>
</reference>
<evidence type="ECO:0000313" key="2">
    <source>
        <dbReference type="EMBL" id="QSW98754.1"/>
    </source>
</evidence>
<organism evidence="2 3">
    <name type="scientific">Haloterrigena alkaliphila</name>
    <dbReference type="NCBI Taxonomy" id="2816475"/>
    <lineage>
        <taxon>Archaea</taxon>
        <taxon>Methanobacteriati</taxon>
        <taxon>Methanobacteriota</taxon>
        <taxon>Stenosarchaea group</taxon>
        <taxon>Halobacteria</taxon>
        <taxon>Halobacteriales</taxon>
        <taxon>Natrialbaceae</taxon>
        <taxon>Haloterrigena</taxon>
    </lineage>
</organism>
<dbReference type="RefSeq" id="WP_207288363.1">
    <property type="nucleotide sequence ID" value="NZ_CP071462.1"/>
</dbReference>
<gene>
    <name evidence="2" type="ORF">J0X25_15350</name>
</gene>
<evidence type="ECO:0000313" key="3">
    <source>
        <dbReference type="Proteomes" id="UP000663203"/>
    </source>
</evidence>
<dbReference type="GeneID" id="63188709"/>
<feature type="compositionally biased region" description="Basic and acidic residues" evidence="1">
    <location>
        <begin position="143"/>
        <end position="167"/>
    </location>
</feature>
<dbReference type="KEGG" id="hakz:J0X25_15350"/>
<proteinExistence type="predicted"/>
<dbReference type="Pfam" id="PF24414">
    <property type="entry name" value="DUF7547"/>
    <property type="match status" value="1"/>
</dbReference>
<dbReference type="Proteomes" id="UP000663203">
    <property type="component" value="Chromosome"/>
</dbReference>
<feature type="region of interest" description="Disordered" evidence="1">
    <location>
        <begin position="143"/>
        <end position="265"/>
    </location>
</feature>
<dbReference type="EMBL" id="CP071462">
    <property type="protein sequence ID" value="QSW98754.1"/>
    <property type="molecule type" value="Genomic_DNA"/>
</dbReference>
<feature type="compositionally biased region" description="Acidic residues" evidence="1">
    <location>
        <begin position="179"/>
        <end position="202"/>
    </location>
</feature>
<dbReference type="AlphaFoldDB" id="A0A8A2VEB6"/>
<name>A0A8A2VEB6_9EURY</name>
<keyword evidence="3" id="KW-1185">Reference proteome</keyword>
<evidence type="ECO:0000256" key="1">
    <source>
        <dbReference type="SAM" id="MobiDB-lite"/>
    </source>
</evidence>
<accession>A0A8A2VEB6</accession>
<dbReference type="InterPro" id="IPR055969">
    <property type="entry name" value="DUF7547"/>
</dbReference>
<sequence>MADHDDELADAVRELTRTIDDLRTELESTRPRSRRRPPFPRPPTPRELLRVTDEVAIPAAIAVLETSVRALKGFQRALELARTEREVRDRTTDATAATSERARDLRQSTLDRLDTVLSELQRAASDGTLPADESARELLSEARALREDVDRRLRGAGDDLERRERESSAAADAIRIDIEDGDVRDETADDDPDPGVDVDAELETLKDQFGADDDGDGTSDGGDPSSSSADDDGNESGENGAPQNSGSRDDSDDDRPDGAGGENGL</sequence>
<protein>
    <submittedName>
        <fullName evidence="2">Uncharacterized protein</fullName>
    </submittedName>
</protein>
<feature type="region of interest" description="Disordered" evidence="1">
    <location>
        <begin position="84"/>
        <end position="106"/>
    </location>
</feature>
<feature type="region of interest" description="Disordered" evidence="1">
    <location>
        <begin position="20"/>
        <end position="47"/>
    </location>
</feature>